<sequence>MASGSATLNKIERAHQMYREGKYAEALDYYTDSLSAAKTKPQKIALHSNRAACYLKLHDFNKAAEECTSVLELDHNHTGALMLRAQTLVTLKKYHSALFDVNLLIELNPSSEVYRNLQARLKAQLSSGWQTIPKPKDTPILTTRDGTELKMSLVKTIYDDDDEVGSQPQFDFVLKPLV</sequence>
<dbReference type="SUPFAM" id="SSF48452">
    <property type="entry name" value="TPR-like"/>
    <property type="match status" value="1"/>
</dbReference>
<dbReference type="SMART" id="SM00028">
    <property type="entry name" value="TPR"/>
    <property type="match status" value="3"/>
</dbReference>
<protein>
    <submittedName>
        <fullName evidence="1">Uncharacterized protein</fullName>
    </submittedName>
</protein>
<reference evidence="1 2" key="1">
    <citation type="journal article" date="2021" name="Comput. Struct. Biotechnol. J.">
        <title>De novo genome assembly of the potent medicinal plant Rehmannia glutinosa using nanopore technology.</title>
        <authorList>
            <person name="Ma L."/>
            <person name="Dong C."/>
            <person name="Song C."/>
            <person name="Wang X."/>
            <person name="Zheng X."/>
            <person name="Niu Y."/>
            <person name="Chen S."/>
            <person name="Feng W."/>
        </authorList>
    </citation>
    <scope>NUCLEOTIDE SEQUENCE [LARGE SCALE GENOMIC DNA]</scope>
    <source>
        <strain evidence="1">DH-2019</strain>
    </source>
</reference>
<dbReference type="InterPro" id="IPR019734">
    <property type="entry name" value="TPR_rpt"/>
</dbReference>
<organism evidence="1 2">
    <name type="scientific">Rehmannia glutinosa</name>
    <name type="common">Chinese foxglove</name>
    <dbReference type="NCBI Taxonomy" id="99300"/>
    <lineage>
        <taxon>Eukaryota</taxon>
        <taxon>Viridiplantae</taxon>
        <taxon>Streptophyta</taxon>
        <taxon>Embryophyta</taxon>
        <taxon>Tracheophyta</taxon>
        <taxon>Spermatophyta</taxon>
        <taxon>Magnoliopsida</taxon>
        <taxon>eudicotyledons</taxon>
        <taxon>Gunneridae</taxon>
        <taxon>Pentapetalae</taxon>
        <taxon>asterids</taxon>
        <taxon>lamiids</taxon>
        <taxon>Lamiales</taxon>
        <taxon>Orobanchaceae</taxon>
        <taxon>Rehmannieae</taxon>
        <taxon>Rehmannia</taxon>
    </lineage>
</organism>
<evidence type="ECO:0000313" key="2">
    <source>
        <dbReference type="Proteomes" id="UP001318860"/>
    </source>
</evidence>
<dbReference type="InterPro" id="IPR011990">
    <property type="entry name" value="TPR-like_helical_dom_sf"/>
</dbReference>
<comment type="caution">
    <text evidence="1">The sequence shown here is derived from an EMBL/GenBank/DDBJ whole genome shotgun (WGS) entry which is preliminary data.</text>
</comment>
<accession>A0ABR0VD21</accession>
<gene>
    <name evidence="1" type="ORF">DH2020_033128</name>
</gene>
<dbReference type="PANTHER" id="PTHR47541:SF1">
    <property type="entry name" value="TETRATRICOPEPTIDE REPEAT (TPR)-LIKE SUPERFAMILY PROTEIN"/>
    <property type="match status" value="1"/>
</dbReference>
<dbReference type="Proteomes" id="UP001318860">
    <property type="component" value="Unassembled WGS sequence"/>
</dbReference>
<dbReference type="Pfam" id="PF12895">
    <property type="entry name" value="ANAPC3"/>
    <property type="match status" value="1"/>
</dbReference>
<keyword evidence="2" id="KW-1185">Reference proteome</keyword>
<dbReference type="EMBL" id="JABTTQ020001229">
    <property type="protein sequence ID" value="KAK6133089.1"/>
    <property type="molecule type" value="Genomic_DNA"/>
</dbReference>
<dbReference type="PANTHER" id="PTHR47541">
    <property type="entry name" value="TETRATRICOPEPTIDE REPEAT (TPR)-LIKE SUPERFAMILY PROTEIN"/>
    <property type="match status" value="1"/>
</dbReference>
<evidence type="ECO:0000313" key="1">
    <source>
        <dbReference type="EMBL" id="KAK6133089.1"/>
    </source>
</evidence>
<dbReference type="Gene3D" id="1.25.40.10">
    <property type="entry name" value="Tetratricopeptide repeat domain"/>
    <property type="match status" value="1"/>
</dbReference>
<proteinExistence type="predicted"/>
<name>A0ABR0VD21_REHGL</name>